<dbReference type="GO" id="GO:0000166">
    <property type="term" value="F:nucleotide binding"/>
    <property type="evidence" value="ECO:0007669"/>
    <property type="project" value="UniProtKB-KW"/>
</dbReference>
<dbReference type="InterPro" id="IPR001301">
    <property type="entry name" value="Gemini_AL1_CLV"/>
</dbReference>
<reference evidence="14 15" key="1">
    <citation type="journal article" date="2015" name="Virol. J.">
        <title>Fecal virome analysis of three carnivores reveals a novel nodavirus and multiple gemycircularviruses.</title>
        <authorList>
            <person name="Conceicao-Neto N."/>
            <person name="Zeller M."/>
            <person name="Heylen E."/>
            <person name="Lefrere H."/>
            <person name="Mesquita J.R."/>
            <person name="Matthijnssens J."/>
        </authorList>
    </citation>
    <scope>NUCLEOTIDE SEQUENCE [LARGE SCALE GENOMIC DNA]</scope>
    <source>
        <strain evidence="14">588t</strain>
    </source>
</reference>
<keyword evidence="9" id="KW-0255">Endonuclease</keyword>
<dbReference type="Pfam" id="PF08283">
    <property type="entry name" value="Gemini_AL1_M"/>
    <property type="match status" value="1"/>
</dbReference>
<accession>A0A0E3GLN4</accession>
<evidence type="ECO:0000256" key="1">
    <source>
        <dbReference type="ARBA" id="ARBA00004147"/>
    </source>
</evidence>
<dbReference type="Proteomes" id="UP000160537">
    <property type="component" value="Segment"/>
</dbReference>
<dbReference type="EMBL" id="KP263543">
    <property type="protein sequence ID" value="AKA58509.1"/>
    <property type="molecule type" value="Genomic_DNA"/>
</dbReference>
<keyword evidence="6" id="KW-0540">Nuclease</keyword>
<evidence type="ECO:0000313" key="14">
    <source>
        <dbReference type="EMBL" id="AKA58509.1"/>
    </source>
</evidence>
<evidence type="ECO:0000256" key="12">
    <source>
        <dbReference type="ARBA" id="ARBA00023125"/>
    </source>
</evidence>
<evidence type="ECO:0000256" key="4">
    <source>
        <dbReference type="ARBA" id="ARBA00022695"/>
    </source>
</evidence>
<sequence length="329" mass="36779">MPAFYVNSRYVLLTYAQSGSLDPFDVVDHLASIHGECIVGREHHRDGGVHLHAFVHFGRKFRSTSATVFDVAGFHPNISPSFGNPGRGFDYAIKDGDICAGGLERPGDAGAPPTKDVWSQIVMAKDRDEFWSLLRQHQPRALATSFVSLQKYADWHFRVDPEPYQHDPSLGFYLDDYPELGSWVDGYLRTNNTGMCAQSALSGLSGVGMSLVIYGPSRVGKTVWARSLGNHAYFGGLYSLDEGVENVDYAVFDDIQGGLEFFHAYKFWLGHQSQFYATDKYKSKKLIHWGRPAIWLANTDPRLEKGADSDWLEANCIFVCVTTPLYSCQ</sequence>
<dbReference type="GO" id="GO:0003677">
    <property type="term" value="F:DNA binding"/>
    <property type="evidence" value="ECO:0007669"/>
    <property type="project" value="UniProtKB-KW"/>
</dbReference>
<evidence type="ECO:0000256" key="11">
    <source>
        <dbReference type="ARBA" id="ARBA00023124"/>
    </source>
</evidence>
<dbReference type="GO" id="GO:0005198">
    <property type="term" value="F:structural molecule activity"/>
    <property type="evidence" value="ECO:0007669"/>
    <property type="project" value="InterPro"/>
</dbReference>
<dbReference type="RefSeq" id="YP_009130622.1">
    <property type="nucleotide sequence ID" value="NC_026806.1"/>
</dbReference>
<dbReference type="GO" id="GO:0046872">
    <property type="term" value="F:metal ion binding"/>
    <property type="evidence" value="ECO:0007669"/>
    <property type="project" value="UniProtKB-KW"/>
</dbReference>
<dbReference type="GO" id="GO:0006260">
    <property type="term" value="P:DNA replication"/>
    <property type="evidence" value="ECO:0007669"/>
    <property type="project" value="UniProtKB-KW"/>
</dbReference>
<keyword evidence="7" id="KW-0479">Metal-binding</keyword>
<evidence type="ECO:0000313" key="15">
    <source>
        <dbReference type="Proteomes" id="UP000160537"/>
    </source>
</evidence>
<evidence type="ECO:0000256" key="9">
    <source>
        <dbReference type="ARBA" id="ARBA00022759"/>
    </source>
</evidence>
<dbReference type="SUPFAM" id="SSF55464">
    <property type="entry name" value="Origin of replication-binding domain, RBD-like"/>
    <property type="match status" value="1"/>
</dbReference>
<keyword evidence="4" id="KW-0548">Nucleotidyltransferase</keyword>
<keyword evidence="8" id="KW-0547">Nucleotide-binding</keyword>
<evidence type="ECO:0000256" key="3">
    <source>
        <dbReference type="ARBA" id="ARBA00022679"/>
    </source>
</evidence>
<feature type="domain" description="CRESS-DNA virus Rep endonuclease" evidence="13">
    <location>
        <begin position="5"/>
        <end position="109"/>
    </location>
</feature>
<dbReference type="GeneID" id="24092835"/>
<keyword evidence="2" id="KW-1048">Host nucleus</keyword>
<dbReference type="PRINTS" id="PR00228">
    <property type="entry name" value="GEMCOATCLVL1"/>
</dbReference>
<evidence type="ECO:0000256" key="8">
    <source>
        <dbReference type="ARBA" id="ARBA00022741"/>
    </source>
</evidence>
<dbReference type="Gene3D" id="3.40.1310.20">
    <property type="match status" value="1"/>
</dbReference>
<keyword evidence="11" id="KW-0190">Covalent protein-DNA linkage</keyword>
<evidence type="ECO:0000256" key="5">
    <source>
        <dbReference type="ARBA" id="ARBA00022705"/>
    </source>
</evidence>
<dbReference type="GO" id="GO:0042025">
    <property type="term" value="C:host cell nucleus"/>
    <property type="evidence" value="ECO:0007669"/>
    <property type="project" value="UniProtKB-SubCell"/>
</dbReference>
<dbReference type="Pfam" id="PF00799">
    <property type="entry name" value="Gemini_AL1"/>
    <property type="match status" value="1"/>
</dbReference>
<keyword evidence="10" id="KW-0378">Hydrolase</keyword>
<dbReference type="OrthoDB" id="9195at10239"/>
<name>A0A0E3GLN4_9VIRU</name>
<dbReference type="KEGG" id="vg:24092835"/>
<dbReference type="InterPro" id="IPR049912">
    <property type="entry name" value="CRESS_DNA_REP"/>
</dbReference>
<evidence type="ECO:0000256" key="6">
    <source>
        <dbReference type="ARBA" id="ARBA00022722"/>
    </source>
</evidence>
<evidence type="ECO:0000256" key="10">
    <source>
        <dbReference type="ARBA" id="ARBA00022801"/>
    </source>
</evidence>
<evidence type="ECO:0000259" key="13">
    <source>
        <dbReference type="PROSITE" id="PS52020"/>
    </source>
</evidence>
<proteinExistence type="predicted"/>
<evidence type="ECO:0000256" key="2">
    <source>
        <dbReference type="ARBA" id="ARBA00022562"/>
    </source>
</evidence>
<comment type="subcellular location">
    <subcellularLocation>
        <location evidence="1">Host nucleus</location>
    </subcellularLocation>
</comment>
<keyword evidence="12" id="KW-0238">DNA-binding</keyword>
<dbReference type="GO" id="GO:0016779">
    <property type="term" value="F:nucleotidyltransferase activity"/>
    <property type="evidence" value="ECO:0007669"/>
    <property type="project" value="UniProtKB-KW"/>
</dbReference>
<keyword evidence="5" id="KW-0235">DNA replication</keyword>
<dbReference type="PROSITE" id="PS52020">
    <property type="entry name" value="CRESS_DNA_REP"/>
    <property type="match status" value="1"/>
</dbReference>
<dbReference type="InterPro" id="IPR022692">
    <property type="entry name" value="Gemini_AL1_REP_central"/>
</dbReference>
<evidence type="ECO:0000256" key="7">
    <source>
        <dbReference type="ARBA" id="ARBA00022723"/>
    </source>
</evidence>
<dbReference type="GO" id="GO:0016888">
    <property type="term" value="F:DNA endonuclease activity, producing 5'-phosphomonoesters"/>
    <property type="evidence" value="ECO:0007669"/>
    <property type="project" value="InterPro"/>
</dbReference>
<keyword evidence="3" id="KW-0808">Transferase</keyword>
<organism evidence="14 15">
    <name type="scientific">Badger associated gemykibivirus 1</name>
    <dbReference type="NCBI Taxonomy" id="1634484"/>
    <lineage>
        <taxon>Viruses</taxon>
        <taxon>Monodnaviria</taxon>
        <taxon>Shotokuvirae</taxon>
        <taxon>Cressdnaviricota</taxon>
        <taxon>Repensiviricetes</taxon>
        <taxon>Geplafuvirales</taxon>
        <taxon>Genomoviridae</taxon>
        <taxon>Gemykibivirus</taxon>
        <taxon>Gemykibivirus badas1</taxon>
    </lineage>
</organism>
<protein>
    <submittedName>
        <fullName evidence="14">Rep</fullName>
    </submittedName>
</protein>
<keyword evidence="15" id="KW-1185">Reference proteome</keyword>